<protein>
    <submittedName>
        <fullName evidence="5">DNA-binding transcriptional regulator, GntR family</fullName>
    </submittedName>
</protein>
<keyword evidence="2 5" id="KW-0238">DNA-binding</keyword>
<dbReference type="Pfam" id="PF00392">
    <property type="entry name" value="GntR"/>
    <property type="match status" value="1"/>
</dbReference>
<gene>
    <name evidence="5" type="ORF">SAMN05421730_10481</name>
</gene>
<proteinExistence type="predicted"/>
<dbReference type="GO" id="GO:0003700">
    <property type="term" value="F:DNA-binding transcription factor activity"/>
    <property type="evidence" value="ECO:0007669"/>
    <property type="project" value="InterPro"/>
</dbReference>
<dbReference type="Pfam" id="PF07729">
    <property type="entry name" value="FCD"/>
    <property type="match status" value="1"/>
</dbReference>
<keyword evidence="6" id="KW-1185">Reference proteome</keyword>
<feature type="domain" description="HTH gntR-type" evidence="4">
    <location>
        <begin position="12"/>
        <end position="79"/>
    </location>
</feature>
<dbReference type="SMART" id="SM00345">
    <property type="entry name" value="HTH_GNTR"/>
    <property type="match status" value="1"/>
</dbReference>
<dbReference type="InterPro" id="IPR011711">
    <property type="entry name" value="GntR_C"/>
</dbReference>
<dbReference type="GO" id="GO:0003677">
    <property type="term" value="F:DNA binding"/>
    <property type="evidence" value="ECO:0007669"/>
    <property type="project" value="UniProtKB-KW"/>
</dbReference>
<name>A0A1D3TYQ4_9FIRM</name>
<dbReference type="PROSITE" id="PS50949">
    <property type="entry name" value="HTH_GNTR"/>
    <property type="match status" value="1"/>
</dbReference>
<keyword evidence="1" id="KW-0805">Transcription regulation</keyword>
<dbReference type="EMBL" id="FMKA01000048">
    <property type="protein sequence ID" value="SCP99589.1"/>
    <property type="molecule type" value="Genomic_DNA"/>
</dbReference>
<dbReference type="STRING" id="1619234.SAMN05421730_10481"/>
<dbReference type="Proteomes" id="UP000199315">
    <property type="component" value="Unassembled WGS sequence"/>
</dbReference>
<dbReference type="RefSeq" id="WP_091236897.1">
    <property type="nucleotide sequence ID" value="NZ_FMKA01000048.1"/>
</dbReference>
<dbReference type="InterPro" id="IPR036388">
    <property type="entry name" value="WH-like_DNA-bd_sf"/>
</dbReference>
<dbReference type="PANTHER" id="PTHR43537:SF5">
    <property type="entry name" value="UXU OPERON TRANSCRIPTIONAL REGULATOR"/>
    <property type="match status" value="1"/>
</dbReference>
<dbReference type="Gene3D" id="1.10.10.10">
    <property type="entry name" value="Winged helix-like DNA-binding domain superfamily/Winged helix DNA-binding domain"/>
    <property type="match status" value="1"/>
</dbReference>
<keyword evidence="3" id="KW-0804">Transcription</keyword>
<dbReference type="OrthoDB" id="368823at2"/>
<dbReference type="AlphaFoldDB" id="A0A1D3TYQ4"/>
<accession>A0A1D3TYQ4</accession>
<evidence type="ECO:0000313" key="6">
    <source>
        <dbReference type="Proteomes" id="UP000199315"/>
    </source>
</evidence>
<evidence type="ECO:0000256" key="1">
    <source>
        <dbReference type="ARBA" id="ARBA00023015"/>
    </source>
</evidence>
<evidence type="ECO:0000256" key="3">
    <source>
        <dbReference type="ARBA" id="ARBA00023163"/>
    </source>
</evidence>
<dbReference type="PANTHER" id="PTHR43537">
    <property type="entry name" value="TRANSCRIPTIONAL REGULATOR, GNTR FAMILY"/>
    <property type="match status" value="1"/>
</dbReference>
<dbReference type="Gene3D" id="1.20.120.530">
    <property type="entry name" value="GntR ligand-binding domain-like"/>
    <property type="match status" value="1"/>
</dbReference>
<evidence type="ECO:0000256" key="2">
    <source>
        <dbReference type="ARBA" id="ARBA00023125"/>
    </source>
</evidence>
<dbReference type="SUPFAM" id="SSF46785">
    <property type="entry name" value="Winged helix' DNA-binding domain"/>
    <property type="match status" value="1"/>
</dbReference>
<dbReference type="InterPro" id="IPR036390">
    <property type="entry name" value="WH_DNA-bd_sf"/>
</dbReference>
<dbReference type="SUPFAM" id="SSF48008">
    <property type="entry name" value="GntR ligand-binding domain-like"/>
    <property type="match status" value="1"/>
</dbReference>
<reference evidence="5 6" key="1">
    <citation type="submission" date="2016-09" db="EMBL/GenBank/DDBJ databases">
        <authorList>
            <person name="Capua I."/>
            <person name="De Benedictis P."/>
            <person name="Joannis T."/>
            <person name="Lombin L.H."/>
            <person name="Cattoli G."/>
        </authorList>
    </citation>
    <scope>NUCLEOTIDE SEQUENCE [LARGE SCALE GENOMIC DNA]</scope>
    <source>
        <strain evidence="5 6">GluBS11</strain>
    </source>
</reference>
<sequence>MELRIHEKKDKEKNSDYAYRILHGNIMTLQLPPGSVLNENELSDLLQVSRTPIHEAIIRLKSEYLVDVYPQSASMVSLISIDILKEGLFLRSTVEPAIIKQIAGNVSSENLKLLKNNLDRQQNLLDVENNVHAFMKLDDEFHQIMYQLAGKPRTWASVKSINSHYDRARHFDSIHYKTDPTIIYNEHKTIYHLIMMGISSDYDVEQFYSKHLRKFYKNFENLMAQYPDYFIV</sequence>
<organism evidence="5 6">
    <name type="scientific">Anaerobium acetethylicum</name>
    <dbReference type="NCBI Taxonomy" id="1619234"/>
    <lineage>
        <taxon>Bacteria</taxon>
        <taxon>Bacillati</taxon>
        <taxon>Bacillota</taxon>
        <taxon>Clostridia</taxon>
        <taxon>Lachnospirales</taxon>
        <taxon>Lachnospiraceae</taxon>
        <taxon>Anaerobium</taxon>
    </lineage>
</organism>
<evidence type="ECO:0000259" key="4">
    <source>
        <dbReference type="PROSITE" id="PS50949"/>
    </source>
</evidence>
<dbReference type="InterPro" id="IPR000524">
    <property type="entry name" value="Tscrpt_reg_HTH_GntR"/>
</dbReference>
<evidence type="ECO:0000313" key="5">
    <source>
        <dbReference type="EMBL" id="SCP99589.1"/>
    </source>
</evidence>
<dbReference type="InterPro" id="IPR008920">
    <property type="entry name" value="TF_FadR/GntR_C"/>
</dbReference>